<evidence type="ECO:0000256" key="1">
    <source>
        <dbReference type="SAM" id="MobiDB-lite"/>
    </source>
</evidence>
<dbReference type="RefSeq" id="WP_345404021.1">
    <property type="nucleotide sequence ID" value="NZ_BAABLA010000116.1"/>
</dbReference>
<evidence type="ECO:0000259" key="4">
    <source>
        <dbReference type="Pfam" id="PF13229"/>
    </source>
</evidence>
<dbReference type="InterPro" id="IPR039448">
    <property type="entry name" value="Beta_helix"/>
</dbReference>
<comment type="caution">
    <text evidence="5">The sequence shown here is derived from an EMBL/GenBank/DDBJ whole genome shotgun (WGS) entry which is preliminary data.</text>
</comment>
<dbReference type="EMBL" id="JBHSXX010000001">
    <property type="protein sequence ID" value="MFC6869921.1"/>
    <property type="molecule type" value="Genomic_DNA"/>
</dbReference>
<evidence type="ECO:0000313" key="6">
    <source>
        <dbReference type="Proteomes" id="UP001596337"/>
    </source>
</evidence>
<gene>
    <name evidence="5" type="ORF">ACFQGD_22520</name>
</gene>
<dbReference type="Gene3D" id="2.160.20.10">
    <property type="entry name" value="Single-stranded right-handed beta-helix, Pectin lyase-like"/>
    <property type="match status" value="1"/>
</dbReference>
<protein>
    <submittedName>
        <fullName evidence="5">Right-handed parallel beta-helix repeat-containing protein</fullName>
    </submittedName>
</protein>
<feature type="chain" id="PRO_5047382894" evidence="3">
    <location>
        <begin position="25"/>
        <end position="581"/>
    </location>
</feature>
<organism evidence="5 6">
    <name type="scientific">Haloechinothrix salitolerans</name>
    <dbReference type="NCBI Taxonomy" id="926830"/>
    <lineage>
        <taxon>Bacteria</taxon>
        <taxon>Bacillati</taxon>
        <taxon>Actinomycetota</taxon>
        <taxon>Actinomycetes</taxon>
        <taxon>Pseudonocardiales</taxon>
        <taxon>Pseudonocardiaceae</taxon>
        <taxon>Haloechinothrix</taxon>
    </lineage>
</organism>
<feature type="signal peptide" evidence="3">
    <location>
        <begin position="1"/>
        <end position="24"/>
    </location>
</feature>
<keyword evidence="3" id="KW-0732">Signal</keyword>
<name>A0ABW2C3M1_9PSEU</name>
<sequence length="581" mass="62870">MFRCTSLITLVVALLFGAATPALAHEERESQFPPGDGSVPVHRGLDEAADVLVVCKPDSRQRIRQLADPRLRRFNRQLLAQCEFQHLQAAVNAVAEQGTNIYVLPGEYREEPSWDPPCTKDYDGGVVDYVLMTTCGEVVNLVTITGDDPDDPDITCDNARCDLQIEGTGDDADDVTFTGGFRENGDWVKHNGLKADRADGFYLANVTFELFRENAIYVHETDGYALDDVVARKNDLYGILTFTSDHGLITDCETSYNGDSGVYPGSPADVNSQDTNTGPLQRWSVEITGCDTHHNALGFSGTAGNSVYFHGNDVHHNGAGYVTDSVVGDHPGMPQDHAWLKDNQIYSNNVNYYPNVQEGGPCTAEKPADRGHEDGVVCPAFPVPVGTGVMIAGGNHNFVTSNEIYDNWRNGVMLFWAPAAIRGEYDPTTQQDNPHRNAFTKNQMGYQPGGAVLPNGLDFWWDDSGNGNCWDSNLAAPGAEITHNAIDPRGLPGCPTGSMWPIGNVVKSAQLLPCSQYNRESNPDPVGCDWMDTPPRPGSSEGSLSTMSMPSQATTASGIGVLLAAAALGLVAWRRKRAGTL</sequence>
<evidence type="ECO:0000313" key="5">
    <source>
        <dbReference type="EMBL" id="MFC6869921.1"/>
    </source>
</evidence>
<reference evidence="6" key="1">
    <citation type="journal article" date="2019" name="Int. J. Syst. Evol. Microbiol.">
        <title>The Global Catalogue of Microorganisms (GCM) 10K type strain sequencing project: providing services to taxonomists for standard genome sequencing and annotation.</title>
        <authorList>
            <consortium name="The Broad Institute Genomics Platform"/>
            <consortium name="The Broad Institute Genome Sequencing Center for Infectious Disease"/>
            <person name="Wu L."/>
            <person name="Ma J."/>
        </authorList>
    </citation>
    <scope>NUCLEOTIDE SEQUENCE [LARGE SCALE GENOMIC DNA]</scope>
    <source>
        <strain evidence="6">KCTC 32255</strain>
    </source>
</reference>
<evidence type="ECO:0000256" key="2">
    <source>
        <dbReference type="SAM" id="Phobius"/>
    </source>
</evidence>
<dbReference type="InterPro" id="IPR012334">
    <property type="entry name" value="Pectin_lyas_fold"/>
</dbReference>
<keyword evidence="2" id="KW-1133">Transmembrane helix</keyword>
<dbReference type="InterPro" id="IPR011050">
    <property type="entry name" value="Pectin_lyase_fold/virulence"/>
</dbReference>
<keyword evidence="6" id="KW-1185">Reference proteome</keyword>
<dbReference type="Pfam" id="PF13229">
    <property type="entry name" value="Beta_helix"/>
    <property type="match status" value="1"/>
</dbReference>
<keyword evidence="2" id="KW-0812">Transmembrane</keyword>
<accession>A0ABW2C3M1</accession>
<dbReference type="SMART" id="SM00710">
    <property type="entry name" value="PbH1"/>
    <property type="match status" value="5"/>
</dbReference>
<dbReference type="SUPFAM" id="SSF51126">
    <property type="entry name" value="Pectin lyase-like"/>
    <property type="match status" value="1"/>
</dbReference>
<keyword evidence="2" id="KW-0472">Membrane</keyword>
<dbReference type="Proteomes" id="UP001596337">
    <property type="component" value="Unassembled WGS sequence"/>
</dbReference>
<feature type="domain" description="Right handed beta helix" evidence="4">
    <location>
        <begin position="173"/>
        <end position="321"/>
    </location>
</feature>
<feature type="region of interest" description="Disordered" evidence="1">
    <location>
        <begin position="523"/>
        <end position="551"/>
    </location>
</feature>
<dbReference type="InterPro" id="IPR006626">
    <property type="entry name" value="PbH1"/>
</dbReference>
<feature type="compositionally biased region" description="Polar residues" evidence="1">
    <location>
        <begin position="540"/>
        <end position="551"/>
    </location>
</feature>
<proteinExistence type="predicted"/>
<feature type="transmembrane region" description="Helical" evidence="2">
    <location>
        <begin position="553"/>
        <end position="573"/>
    </location>
</feature>
<evidence type="ECO:0000256" key="3">
    <source>
        <dbReference type="SAM" id="SignalP"/>
    </source>
</evidence>